<evidence type="ECO:0000259" key="11">
    <source>
        <dbReference type="PROSITE" id="PS51448"/>
    </source>
</evidence>
<dbReference type="InterPro" id="IPR044913">
    <property type="entry name" value="P_trefoil_dom_sf"/>
</dbReference>
<dbReference type="PROSITE" id="PS00025">
    <property type="entry name" value="P_TREFOIL_1"/>
    <property type="match status" value="1"/>
</dbReference>
<reference evidence="13" key="1">
    <citation type="submission" date="2025-08" db="UniProtKB">
        <authorList>
            <consortium name="RefSeq"/>
        </authorList>
    </citation>
    <scope>IDENTIFICATION</scope>
</reference>
<evidence type="ECO:0000256" key="9">
    <source>
        <dbReference type="PROSITE-ProRule" id="PRU00779"/>
    </source>
</evidence>
<evidence type="ECO:0000256" key="6">
    <source>
        <dbReference type="ARBA" id="ARBA00023180"/>
    </source>
</evidence>
<evidence type="ECO:0000256" key="1">
    <source>
        <dbReference type="ARBA" id="ARBA00004308"/>
    </source>
</evidence>
<keyword evidence="5" id="KW-1015">Disulfide bond</keyword>
<keyword evidence="3" id="KW-0378">Hydrolase</keyword>
<keyword evidence="4 10" id="KW-0472">Membrane</keyword>
<keyword evidence="12" id="KW-1185">Reference proteome</keyword>
<evidence type="ECO:0000313" key="12">
    <source>
        <dbReference type="Proteomes" id="UP001652642"/>
    </source>
</evidence>
<evidence type="ECO:0000256" key="5">
    <source>
        <dbReference type="ARBA" id="ARBA00023157"/>
    </source>
</evidence>
<evidence type="ECO:0000313" key="13">
    <source>
        <dbReference type="RefSeq" id="XP_072852257.1"/>
    </source>
</evidence>
<keyword evidence="6" id="KW-0325">Glycoprotein</keyword>
<proteinExistence type="inferred from homology"/>
<organism evidence="12 13">
    <name type="scientific">Pogona vitticeps</name>
    <name type="common">central bearded dragon</name>
    <dbReference type="NCBI Taxonomy" id="103695"/>
    <lineage>
        <taxon>Eukaryota</taxon>
        <taxon>Metazoa</taxon>
        <taxon>Chordata</taxon>
        <taxon>Craniata</taxon>
        <taxon>Vertebrata</taxon>
        <taxon>Euteleostomi</taxon>
        <taxon>Lepidosauria</taxon>
        <taxon>Squamata</taxon>
        <taxon>Bifurcata</taxon>
        <taxon>Unidentata</taxon>
        <taxon>Episquamata</taxon>
        <taxon>Toxicofera</taxon>
        <taxon>Iguania</taxon>
        <taxon>Acrodonta</taxon>
        <taxon>Agamidae</taxon>
        <taxon>Amphibolurinae</taxon>
        <taxon>Pogona</taxon>
    </lineage>
</organism>
<evidence type="ECO:0000256" key="2">
    <source>
        <dbReference type="ARBA" id="ARBA00007806"/>
    </source>
</evidence>
<comment type="subcellular location">
    <subcellularLocation>
        <location evidence="1">Endomembrane system</location>
    </subcellularLocation>
</comment>
<dbReference type="InterPro" id="IPR048395">
    <property type="entry name" value="Glyco_hydro_31_C"/>
</dbReference>
<dbReference type="CDD" id="cd00111">
    <property type="entry name" value="Trefoil"/>
    <property type="match status" value="4"/>
</dbReference>
<dbReference type="Pfam" id="PF13802">
    <property type="entry name" value="Gal_mutarotas_2"/>
    <property type="match status" value="3"/>
</dbReference>
<comment type="caution">
    <text evidence="9">Lacks conserved residue(s) required for the propagation of feature annotation.</text>
</comment>
<name>A0ABM5G3M7_9SAUR</name>
<feature type="domain" description="P-type" evidence="11">
    <location>
        <begin position="47"/>
        <end position="93"/>
    </location>
</feature>
<dbReference type="PROSITE" id="PS00129">
    <property type="entry name" value="GLYCOSYL_HYDROL_F31_1"/>
    <property type="match status" value="4"/>
</dbReference>
<dbReference type="InterPro" id="IPR030458">
    <property type="entry name" value="Glyco_hydro_31_AS"/>
</dbReference>
<protein>
    <recommendedName>
        <fullName evidence="8">Maltase</fullName>
    </recommendedName>
</protein>
<dbReference type="Gene3D" id="4.10.110.10">
    <property type="entry name" value="Spasmolytic Protein, domain 1"/>
    <property type="match status" value="4"/>
</dbReference>
<dbReference type="PROSITE" id="PS51448">
    <property type="entry name" value="P_TREFOIL_2"/>
    <property type="match status" value="4"/>
</dbReference>
<evidence type="ECO:0000256" key="3">
    <source>
        <dbReference type="ARBA" id="ARBA00022801"/>
    </source>
</evidence>
<dbReference type="InterPro" id="IPR017957">
    <property type="entry name" value="P_trefoil_CS"/>
</dbReference>
<dbReference type="PANTHER" id="PTHR22762:SF133">
    <property type="entry name" value="P-TYPE DOMAIN-CONTAINING PROTEIN"/>
    <property type="match status" value="1"/>
</dbReference>
<feature type="domain" description="P-type" evidence="11">
    <location>
        <begin position="2697"/>
        <end position="2748"/>
    </location>
</feature>
<dbReference type="GeneID" id="110085330"/>
<dbReference type="Gene3D" id="2.60.40.1760">
    <property type="entry name" value="glycosyl hydrolase (family 31)"/>
    <property type="match status" value="4"/>
</dbReference>
<dbReference type="PANTHER" id="PTHR22762">
    <property type="entry name" value="ALPHA-GLUCOSIDASE"/>
    <property type="match status" value="1"/>
</dbReference>
<keyword evidence="10" id="KW-0812">Transmembrane</keyword>
<feature type="domain" description="P-type" evidence="11">
    <location>
        <begin position="1811"/>
        <end position="1857"/>
    </location>
</feature>
<dbReference type="Pfam" id="PF21365">
    <property type="entry name" value="Glyco_hydro_31_3rd"/>
    <property type="match status" value="4"/>
</dbReference>
<sequence length="3598" mass="410691">MLFQMEKKKFSGLEVTLITLFLLAAVVASILIGLLATGHSGFKDFSPTCPNVQSSEKINCLPDQVATQAACALRGCCWSPQNESSIPWCYFSSNHGYRTAGSTKDTNTGFEVKLKRNAAPSLFGGDISEVLLTAEYQTTNRFRFKITDPAKKRFEVPHEHVKPFEGQKATNPNYRVEVINNPFGIQVIRNSNNKVLFDTSIGPLVYADQFLQLSIRVPSWNIYGVGEHVHKQYRHDFNWKTWPIFTRDAFPNGDMSNLYGAHTFFLCLEDNTGHSFGVFLMNSNAMEFALQPAPAVTYRTIGGILDFYIFLGNTPEQVVQEYLSFIGLPWMPSYWSLGFHICRWDYKDLNDVKAVVERNRAAGIPYDVQYTDIDYMEDAKDFTYDEINFAGLPEFAQDLHAHGQKYAIILDPAISTGNRRNNTPYEAYINGERMKVWVNASNGIDPLIGEVWPGTAVFPDYSNPDAITWWTNESKTLHNTLDFDGLWIDMNEVSNFVKGSRTGCEENNLNYPPYTPKIIDGVMYSKTLCMDAVQKAGKQYDVHSLYGYFMTIATDQALQTVFPGQRSFMLSRSTFAGSGKFSGHWLGDNAATWNDIKWSLPGMLEFGLFGYPFIGADICGFFDNVSEELCRRWLQVGAFYPFSRNHNSEINEPKDPASFGQNSRLVNSTKHYLNIRYTLLPYLYTLFYKAHTQGSTVARPVLHEFYSDEATWAIDRQFLWGPGLLITPVLDAGVDTVTAYMPDAVWYEYETGSKAVCRKQECQMHLPADKIGLHLRGGYIFPTQQPANTTVYSRQNPMGLIIALDGNQSAVGDLFWDDGVTRGTVENQAYILYQFSISNNVLTMTVVHSGYTDPNNLQFEEIKILGLPLQPTELKVTSNNVAQTYPVNVNYSVSDKVAHITGLQLKLGESHTISWAQVLTNSDKFDCHPDPDATLERCQALGCLWNDLVPEGVPFCYYPDNYDRDVYTVQQVQYTSSGLTADLGINTKSIKSPRLTVTPIGTLRLEVIYHENHMFQFKIYDYSNKRYEVPVPLNLSSTPASTLENRLYDVSVQNYPFGIQVRRRSSGTVIWDSQLPGFTFSDMFIQISTRLPSQYVYGFGETEHQQYRHEMDWVTWPMFARDQSPGYKFNMYGVHPFYMGLENDGNAHGVLLLNSNGMDVKFQPTPALTYRTLGGILDFYVVLGPTPEQVVQEYTALIGRPVMPPYWGLGFQLCRYGYENDTEISDLYDQMKAANIPYDVQYADIDYMERQLDFTLSSKFANLPTVVNRLKADGMRFVIILDPAISGNETNYPPFTRGVQDDVFIKWPNGSSIVWGKVWPYLPGVVVDPSAGWDEKVEKYSAWAAFPDFFRNSTAEWWKREIQEYHTNPVTPAKSIKFDGLWIDMNEPANFVNGAITGCGDSELNRPPYLPAILGNDIGLSSKTLCMQSQQHLPDGSPLRHYDVHNLYGWSQTKPTYDALHSVTGERGIVISRSTYPSSGRWAGHWLGDNYSRWDQLYKSIIGMMEFSLFGMSYTGADICGFNEETTYQMCARWTQLGAFYPYSRNHNGLGSKRQDPVSFDDHFKEIARNVFNTRYTLLPYLYTLMYEAHAHGSTVVRPLLHEFTDDKTTWEIYEQFLWGPALLISPVLHENATIVEAYFPDAPWYNYYTDKVEKVRGQFQNISTPLEDINLHLRGGYIIPWQLPGLNTEASRKKMMGLTVALDDNESAQGLLYWDDGTTIDAYEKGLYLLHTFKASPGVLDISVTHRGYTDPNNLKIGEIKILGLVGGSIFSVTVLQNGVPISSNYNTTYNSSSQALHLTNLELALGQEYTVRWNQETERFDCYPYPEPTQVTCENRGCIWQVVSTPGIPHCFYPRNYGYSVSNIQNSNVGLSADLQRNTEFPNPYGTRSPPVDQLRLEMKYHYNDMLQFKIYDPNSKRYEVPVPLFTPDVPESSEANRLYQVEIVDNPFGIRIHRKSTGTVIWDSQVPGFTFSDMFIQIATRLPSQYIYGFGENEHTHFRRDMNWESWGMFTKDQPPGYKLNSYGFHPFYMGLENDGSAHGVLLLTSNAMDVTFQPTPALTYRTIGGILDFYMVLGPTPEEVVQGYTRLIGRPVMPPYWALGFQLCRYGYKNTSEVADLYDAMRAAKIPYDVQYTDIDYMERKLDFTLGQNFSDLPQFVQGIKSQGSRFIIILDPAISGNETEPYPPFTEGVQNNVFITWANSTDIAWAKVWPDYPNITIDENASLEIQFEYYRAYVGFPDFFRNSTSQWWQKQIEEYYAKYVKFDGLWTDMNEPSNFIDGTIGGCKNEELNNPPYMPALVLRDRGLSLVTACMESEQQLPDGTPVRHYDVHNLYGWSQAKPTYYGMHNATGERGIIITRSTYPSSGRWAGHWLGDNYARWDQLDKSIIGIMEFSLFGISYCGADICGFFNDTTYELCARWMELGAFYTFARNHNVMGTRRQDPVSFNSTFEDISRDVLNIRYRLLPYLYTLMHNAHAQGSTVARPMLHEFTDDIETWDVYRQFLWGPALLISPVLDEGAVTVNAYIPDARWYDYHTDKYIGIRKQWQVLDAPLQHINLHIRGGYIIPWQVPNITTNASRVNPMGLTVALDDNGTAQGQLYWDDGISIDAYEKGLYLLQTFKASGNVLDITVDYKGYTDPNNLIFREIKILGVTDPPPGVLLYQDGAPIPSNHIETFNSSSQVLNIVGLQLALGETYSLRWGPDAINNEKFNCHPYPEPTQKDCEDRGCIWEVVNAIGVPHCYYPSDYGYSVSIVQNTSVGLSADLQRNTKFPNPYGNRSPAVDPLRLEVTYHANDILQFKIYDPNSKRYEVPVPLFTRSPTGSEANRLYQVEIVDNPFGIRIRRRSTGTVIWNSQVPGFTFSDMFIQIATRLPSQYIYGFGENEHTHFRRDMNWESWGMFTKDQPPGYKLNSYGFHPFYMALEEDGNAHGVFLLNSNAMDVTFQPTPALTYRTIGGILDFYMVLGPTPEEVVEEYTRLIGRPVMPPYWALGFQLCRYGYKNTSEVDDLYTAMRAARIPYDVQYTDIDYMERKLDFTLGRNFRDLPAFVDRIKSEGSRFIIILDPAISGNETEPYPTFTKGVQNNVFITWPNTTDIAWAKVWPDYPNVTVDENASLEVQLELYRAYVAFPDFFRNATSAWWQEEIRNYHANYVKFDGLWTDMNEPSNFIDGAVDGCRNRELNYPPYLPALVLRDRGLSLVTICMESEQQLPDGTPVRHYDVHNLYGWSQAEPTYYGMHNATGKRGIIITRSTYPSSGRWAGHWLGDNYARWDQLDKSIIGIMEFSLFGISYCGADICGFFNDTTYELCARWMELGAFYTFARNHNVMGTRRQDPVSFNSTFEDISRNVLNIRYRLLPYLYTLMHNAHLYGSTVARPLLHEFVNDRVTWDIYRQFLWGPALMISPVLDEGAVTVNAYIPDARWYDYHTGKDIGVRKQFQVLDAPLEHINLHVRGGYIIPWQVPGITTNASRANPMGLTVALDDYGFATGELYWDDGISIDSFENSYYFLAEYQVSNNTLRVSVLHNNYLTDSIDLRIGYLRIWGVSASVTNVIVTHGGTEEDFLFRYDPESQILEVDFTGNVYLIYQLDQVKWVTTS</sequence>
<dbReference type="CDD" id="cd14752">
    <property type="entry name" value="GH31_N"/>
    <property type="match status" value="4"/>
</dbReference>
<dbReference type="InterPro" id="IPR013780">
    <property type="entry name" value="Glyco_hydro_b"/>
</dbReference>
<dbReference type="SUPFAM" id="SSF51445">
    <property type="entry name" value="(Trans)glycosidases"/>
    <property type="match status" value="4"/>
</dbReference>
<dbReference type="InterPro" id="IPR011013">
    <property type="entry name" value="Gal_mutarotase_sf_dom"/>
</dbReference>
<dbReference type="InterPro" id="IPR000519">
    <property type="entry name" value="P_trefoil_dom"/>
</dbReference>
<dbReference type="InterPro" id="IPR017853">
    <property type="entry name" value="GH"/>
</dbReference>
<accession>A0ABM5G3M7</accession>
<comment type="similarity">
    <text evidence="2">Belongs to the glycosyl hydrolase 31 family.</text>
</comment>
<gene>
    <name evidence="13" type="primary">SI</name>
</gene>
<evidence type="ECO:0000256" key="7">
    <source>
        <dbReference type="ARBA" id="ARBA00023295"/>
    </source>
</evidence>
<dbReference type="InterPro" id="IPR000322">
    <property type="entry name" value="Glyco_hydro_31_TIM"/>
</dbReference>
<feature type="domain" description="P-type" evidence="11">
    <location>
        <begin position="911"/>
        <end position="960"/>
    </location>
</feature>
<dbReference type="Pfam" id="PF00088">
    <property type="entry name" value="Trefoil"/>
    <property type="match status" value="4"/>
</dbReference>
<feature type="transmembrane region" description="Helical" evidence="10">
    <location>
        <begin position="12"/>
        <end position="36"/>
    </location>
</feature>
<dbReference type="Gene3D" id="3.20.20.80">
    <property type="entry name" value="Glycosidases"/>
    <property type="match status" value="4"/>
</dbReference>
<evidence type="ECO:0000256" key="10">
    <source>
        <dbReference type="SAM" id="Phobius"/>
    </source>
</evidence>
<keyword evidence="10" id="KW-1133">Transmembrane helix</keyword>
<dbReference type="Pfam" id="PF01055">
    <property type="entry name" value="Glyco_hydro_31_2nd"/>
    <property type="match status" value="4"/>
</dbReference>
<dbReference type="Proteomes" id="UP001652642">
    <property type="component" value="Chromosome 3"/>
</dbReference>
<dbReference type="Gene3D" id="2.60.40.1180">
    <property type="entry name" value="Golgi alpha-mannosidase II"/>
    <property type="match status" value="8"/>
</dbReference>
<dbReference type="RefSeq" id="XP_072852257.1">
    <property type="nucleotide sequence ID" value="XM_072996156.1"/>
</dbReference>
<evidence type="ECO:0000256" key="4">
    <source>
        <dbReference type="ARBA" id="ARBA00023136"/>
    </source>
</evidence>
<dbReference type="SUPFAM" id="SSF74650">
    <property type="entry name" value="Galactose mutarotase-like"/>
    <property type="match status" value="4"/>
</dbReference>
<dbReference type="SMART" id="SM00018">
    <property type="entry name" value="PD"/>
    <property type="match status" value="4"/>
</dbReference>
<evidence type="ECO:0000256" key="8">
    <source>
        <dbReference type="ARBA" id="ARBA00041343"/>
    </source>
</evidence>
<keyword evidence="7" id="KW-0326">Glycosidase</keyword>
<dbReference type="InterPro" id="IPR025887">
    <property type="entry name" value="Glyco_hydro_31_N_dom"/>
</dbReference>
<dbReference type="SUPFAM" id="SSF51011">
    <property type="entry name" value="Glycosyl hydrolase domain"/>
    <property type="match status" value="4"/>
</dbReference>
<dbReference type="CDD" id="cd06602">
    <property type="entry name" value="GH31_MGAM_SI_GAA"/>
    <property type="match status" value="4"/>
</dbReference>